<keyword evidence="1" id="KW-0732">Signal</keyword>
<dbReference type="InterPro" id="IPR036179">
    <property type="entry name" value="Ig-like_dom_sf"/>
</dbReference>
<dbReference type="InterPro" id="IPR013098">
    <property type="entry name" value="Ig_I-set"/>
</dbReference>
<keyword evidence="5" id="KW-1185">Reference proteome</keyword>
<dbReference type="Pfam" id="PF07679">
    <property type="entry name" value="I-set"/>
    <property type="match status" value="2"/>
</dbReference>
<dbReference type="InterPro" id="IPR013783">
    <property type="entry name" value="Ig-like_fold"/>
</dbReference>
<feature type="domain" description="Ig-like" evidence="4">
    <location>
        <begin position="132"/>
        <end position="226"/>
    </location>
</feature>
<dbReference type="PANTHER" id="PTHR45080:SF8">
    <property type="entry name" value="IG-LIKE DOMAIN-CONTAINING PROTEIN"/>
    <property type="match status" value="1"/>
</dbReference>
<gene>
    <name evidence="6" type="primary">LOC111083784</name>
</gene>
<sequence length="247" mass="27425">MILLSWKCSLCQMLIRRTLHIVLITHFNVLVTYGLVPVKIQPFSLPQIIEEGKTIQITCGIEEGDDPIEFSWFKNGKVLQSKEQWTIHTIGRLSVFIINNVNTKHIGNYTCIATNPAGTDSFSSELKVRGSPRWIHEPQDITVGIGGRAFIRCSASGYPKPEIRWKRILGGGVDGGFVTLPETGRVKMDKDGALVIDSVLSEDAGYYSCEASTGVAADINKSVLLTVRGENTSFSFFLLQRIVRTFM</sequence>
<keyword evidence="2" id="KW-1015">Disulfide bond</keyword>
<evidence type="ECO:0000313" key="5">
    <source>
        <dbReference type="Proteomes" id="UP000694941"/>
    </source>
</evidence>
<dbReference type="InterPro" id="IPR003599">
    <property type="entry name" value="Ig_sub"/>
</dbReference>
<dbReference type="Gene3D" id="2.60.40.10">
    <property type="entry name" value="Immunoglobulins"/>
    <property type="match status" value="2"/>
</dbReference>
<protein>
    <submittedName>
        <fullName evidence="6">Down syndrome cell adhesion molecule-like protein 1 homolog</fullName>
    </submittedName>
</protein>
<reference evidence="6" key="1">
    <citation type="submission" date="2025-08" db="UniProtKB">
        <authorList>
            <consortium name="RefSeq"/>
        </authorList>
    </citation>
    <scope>IDENTIFICATION</scope>
    <source>
        <tissue evidence="6">Muscle</tissue>
    </source>
</reference>
<accession>A0ABM1RXT2</accession>
<evidence type="ECO:0000259" key="4">
    <source>
        <dbReference type="PROSITE" id="PS50835"/>
    </source>
</evidence>
<dbReference type="Proteomes" id="UP000694941">
    <property type="component" value="Unplaced"/>
</dbReference>
<proteinExistence type="predicted"/>
<dbReference type="InterPro" id="IPR003598">
    <property type="entry name" value="Ig_sub2"/>
</dbReference>
<evidence type="ECO:0000256" key="1">
    <source>
        <dbReference type="ARBA" id="ARBA00022729"/>
    </source>
</evidence>
<evidence type="ECO:0000313" key="6">
    <source>
        <dbReference type="RefSeq" id="XP_022236187.1"/>
    </source>
</evidence>
<dbReference type="PROSITE" id="PS50835">
    <property type="entry name" value="IG_LIKE"/>
    <property type="match status" value="2"/>
</dbReference>
<dbReference type="GeneID" id="111083784"/>
<dbReference type="PANTHER" id="PTHR45080">
    <property type="entry name" value="CONTACTIN 5"/>
    <property type="match status" value="1"/>
</dbReference>
<organism evidence="5 6">
    <name type="scientific">Limulus polyphemus</name>
    <name type="common">Atlantic horseshoe crab</name>
    <dbReference type="NCBI Taxonomy" id="6850"/>
    <lineage>
        <taxon>Eukaryota</taxon>
        <taxon>Metazoa</taxon>
        <taxon>Ecdysozoa</taxon>
        <taxon>Arthropoda</taxon>
        <taxon>Chelicerata</taxon>
        <taxon>Merostomata</taxon>
        <taxon>Xiphosura</taxon>
        <taxon>Limulidae</taxon>
        <taxon>Limulus</taxon>
    </lineage>
</organism>
<dbReference type="InterPro" id="IPR050958">
    <property type="entry name" value="Cell_Adh-Cytoskel_Orgn"/>
</dbReference>
<dbReference type="InterPro" id="IPR007110">
    <property type="entry name" value="Ig-like_dom"/>
</dbReference>
<feature type="domain" description="Ig-like" evidence="4">
    <location>
        <begin position="42"/>
        <end position="129"/>
    </location>
</feature>
<dbReference type="SUPFAM" id="SSF48726">
    <property type="entry name" value="Immunoglobulin"/>
    <property type="match status" value="2"/>
</dbReference>
<evidence type="ECO:0000256" key="2">
    <source>
        <dbReference type="ARBA" id="ARBA00023157"/>
    </source>
</evidence>
<dbReference type="SMART" id="SM00408">
    <property type="entry name" value="IGc2"/>
    <property type="match status" value="2"/>
</dbReference>
<evidence type="ECO:0000256" key="3">
    <source>
        <dbReference type="ARBA" id="ARBA00023319"/>
    </source>
</evidence>
<name>A0ABM1RXT2_LIMPO</name>
<keyword evidence="3" id="KW-0393">Immunoglobulin domain</keyword>
<dbReference type="RefSeq" id="XP_022236187.1">
    <property type="nucleotide sequence ID" value="XM_022380479.1"/>
</dbReference>
<dbReference type="SMART" id="SM00409">
    <property type="entry name" value="IG"/>
    <property type="match status" value="2"/>
</dbReference>